<dbReference type="Pfam" id="PF00034">
    <property type="entry name" value="Cytochrom_C"/>
    <property type="match status" value="1"/>
</dbReference>
<evidence type="ECO:0000256" key="13">
    <source>
        <dbReference type="ARBA" id="ARBA00023008"/>
    </source>
</evidence>
<dbReference type="PROSITE" id="PS00078">
    <property type="entry name" value="COX2"/>
    <property type="match status" value="1"/>
</dbReference>
<evidence type="ECO:0000259" key="21">
    <source>
        <dbReference type="PROSITE" id="PS51007"/>
    </source>
</evidence>
<evidence type="ECO:0000256" key="1">
    <source>
        <dbReference type="ARBA" id="ARBA00004141"/>
    </source>
</evidence>
<dbReference type="CDD" id="cd13915">
    <property type="entry name" value="CuRO_HCO_II_like_2"/>
    <property type="match status" value="1"/>
</dbReference>
<comment type="subcellular location">
    <subcellularLocation>
        <location evidence="1">Membrane</location>
        <topology evidence="1">Multi-pass membrane protein</topology>
    </subcellularLocation>
</comment>
<keyword evidence="10" id="KW-0249">Electron transport</keyword>
<feature type="transmembrane region" description="Helical" evidence="19">
    <location>
        <begin position="25"/>
        <end position="49"/>
    </location>
</feature>
<dbReference type="EC" id="7.1.1.9" evidence="3"/>
<evidence type="ECO:0000256" key="15">
    <source>
        <dbReference type="ARBA" id="ARBA00024688"/>
    </source>
</evidence>
<dbReference type="SUPFAM" id="SSF49503">
    <property type="entry name" value="Cupredoxins"/>
    <property type="match status" value="1"/>
</dbReference>
<keyword evidence="14 19" id="KW-0472">Membrane</keyword>
<dbReference type="InterPro" id="IPR001505">
    <property type="entry name" value="Copper_CuA"/>
</dbReference>
<evidence type="ECO:0000256" key="4">
    <source>
        <dbReference type="ARBA" id="ARBA00022448"/>
    </source>
</evidence>
<proteinExistence type="inferred from homology"/>
<sequence length="353" mass="39257">MNELMRRILFLPEQASGYARNVDHLHFFVILTTMVASVGVFGTALYFFVRYRRRSDTDVTPHVTPRAIHEVLFIGVPLSFFLLWFAIGFPQFASLQTPPKDAMDVYVQGKKWMWKFAYPGGPNAVDTLRVPAGRPVRLLITSRDVIHSFFVPALRVKQDALPGRYTQTWFNADRPGRYEIFCAEFCGIGHSAMLGELVVMPAEEFDGWIADQRKGLARAQDAAPARGEPVMTASNIVDEGQKVAAEQGCLKCHSVDGSQHIGPTWLNLYLRREKLKDGRTIVADEGYLTKSMMDPAADIVAGYQNVMPTFQGKLAPPEAAAVVEYIKSLRTSAGPSGPSEPPVYESVQRTDAK</sequence>
<dbReference type="Proteomes" id="UP001162891">
    <property type="component" value="Chromosome"/>
</dbReference>
<gene>
    <name evidence="22" type="ORF">AMOR_34730</name>
</gene>
<protein>
    <recommendedName>
        <fullName evidence="3">cytochrome-c oxidase</fullName>
        <ecNumber evidence="3">7.1.1.9</ecNumber>
    </recommendedName>
    <alternativeName>
        <fullName evidence="16">Cytochrome aa3 subunit 2</fullName>
    </alternativeName>
</protein>
<dbReference type="EMBL" id="AP025591">
    <property type="protein sequence ID" value="BDG04477.1"/>
    <property type="molecule type" value="Genomic_DNA"/>
</dbReference>
<dbReference type="Gene3D" id="1.10.760.10">
    <property type="entry name" value="Cytochrome c-like domain"/>
    <property type="match status" value="1"/>
</dbReference>
<organism evidence="22 23">
    <name type="scientific">Anaeromyxobacter oryzae</name>
    <dbReference type="NCBI Taxonomy" id="2918170"/>
    <lineage>
        <taxon>Bacteria</taxon>
        <taxon>Pseudomonadati</taxon>
        <taxon>Myxococcota</taxon>
        <taxon>Myxococcia</taxon>
        <taxon>Myxococcales</taxon>
        <taxon>Cystobacterineae</taxon>
        <taxon>Anaeromyxobacteraceae</taxon>
        <taxon>Anaeromyxobacter</taxon>
    </lineage>
</organism>
<dbReference type="InterPro" id="IPR009056">
    <property type="entry name" value="Cyt_c-like_dom"/>
</dbReference>
<keyword evidence="11 19" id="KW-1133">Transmembrane helix</keyword>
<dbReference type="InterPro" id="IPR036257">
    <property type="entry name" value="Cyt_c_oxidase_su2_TM_sf"/>
</dbReference>
<feature type="transmembrane region" description="Helical" evidence="19">
    <location>
        <begin position="70"/>
        <end position="89"/>
    </location>
</feature>
<keyword evidence="5 17" id="KW-0349">Heme</keyword>
<evidence type="ECO:0000256" key="8">
    <source>
        <dbReference type="ARBA" id="ARBA00022723"/>
    </source>
</evidence>
<feature type="domain" description="Cytochrome oxidase subunit II copper A binding" evidence="20">
    <location>
        <begin position="100"/>
        <end position="211"/>
    </location>
</feature>
<keyword evidence="6" id="KW-0679">Respiratory chain</keyword>
<name>A0ABN6MXG6_9BACT</name>
<evidence type="ECO:0000313" key="22">
    <source>
        <dbReference type="EMBL" id="BDG04477.1"/>
    </source>
</evidence>
<evidence type="ECO:0000256" key="19">
    <source>
        <dbReference type="SAM" id="Phobius"/>
    </source>
</evidence>
<dbReference type="PANTHER" id="PTHR22888:SF9">
    <property type="entry name" value="CYTOCHROME C OXIDASE SUBUNIT 2"/>
    <property type="match status" value="1"/>
</dbReference>
<dbReference type="InterPro" id="IPR036909">
    <property type="entry name" value="Cyt_c-like_dom_sf"/>
</dbReference>
<evidence type="ECO:0000256" key="5">
    <source>
        <dbReference type="ARBA" id="ARBA00022617"/>
    </source>
</evidence>
<evidence type="ECO:0000256" key="7">
    <source>
        <dbReference type="ARBA" id="ARBA00022692"/>
    </source>
</evidence>
<keyword evidence="4" id="KW-0813">Transport</keyword>
<dbReference type="NCBIfam" id="TIGR02866">
    <property type="entry name" value="CoxB"/>
    <property type="match status" value="1"/>
</dbReference>
<dbReference type="SUPFAM" id="SSF46626">
    <property type="entry name" value="Cytochrome c"/>
    <property type="match status" value="1"/>
</dbReference>
<dbReference type="Gene3D" id="1.10.287.90">
    <property type="match status" value="1"/>
</dbReference>
<comment type="similarity">
    <text evidence="2">Belongs to the cytochrome c oxidase subunit 2 family.</text>
</comment>
<dbReference type="Pfam" id="PF00116">
    <property type="entry name" value="COX2"/>
    <property type="match status" value="1"/>
</dbReference>
<evidence type="ECO:0000256" key="9">
    <source>
        <dbReference type="ARBA" id="ARBA00022967"/>
    </source>
</evidence>
<evidence type="ECO:0000313" key="23">
    <source>
        <dbReference type="Proteomes" id="UP001162891"/>
    </source>
</evidence>
<keyword evidence="23" id="KW-1185">Reference proteome</keyword>
<evidence type="ECO:0000259" key="20">
    <source>
        <dbReference type="PROSITE" id="PS50857"/>
    </source>
</evidence>
<evidence type="ECO:0000256" key="16">
    <source>
        <dbReference type="ARBA" id="ARBA00031399"/>
    </source>
</evidence>
<dbReference type="PROSITE" id="PS51007">
    <property type="entry name" value="CYTC"/>
    <property type="match status" value="1"/>
</dbReference>
<keyword evidence="13" id="KW-0186">Copper</keyword>
<feature type="region of interest" description="Disordered" evidence="18">
    <location>
        <begin position="331"/>
        <end position="353"/>
    </location>
</feature>
<evidence type="ECO:0000256" key="10">
    <source>
        <dbReference type="ARBA" id="ARBA00022982"/>
    </source>
</evidence>
<dbReference type="InterPro" id="IPR014222">
    <property type="entry name" value="Cyt_c_oxidase_su2"/>
</dbReference>
<comment type="function">
    <text evidence="15">Subunits I and II form the functional core of the enzyme complex. Electrons originating in cytochrome c are transferred via heme a and Cu(A) to the binuclear center formed by heme a3 and Cu(B).</text>
</comment>
<dbReference type="Gene3D" id="2.60.40.420">
    <property type="entry name" value="Cupredoxins - blue copper proteins"/>
    <property type="match status" value="1"/>
</dbReference>
<dbReference type="PANTHER" id="PTHR22888">
    <property type="entry name" value="CYTOCHROME C OXIDASE, SUBUNIT II"/>
    <property type="match status" value="1"/>
</dbReference>
<keyword evidence="9" id="KW-1278">Translocase</keyword>
<evidence type="ECO:0000256" key="6">
    <source>
        <dbReference type="ARBA" id="ARBA00022660"/>
    </source>
</evidence>
<dbReference type="SUPFAM" id="SSF81464">
    <property type="entry name" value="Cytochrome c oxidase subunit II-like, transmembrane region"/>
    <property type="match status" value="1"/>
</dbReference>
<evidence type="ECO:0000256" key="17">
    <source>
        <dbReference type="PROSITE-ProRule" id="PRU00433"/>
    </source>
</evidence>
<keyword evidence="12 17" id="KW-0408">Iron</keyword>
<dbReference type="InterPro" id="IPR045187">
    <property type="entry name" value="CcO_II"/>
</dbReference>
<accession>A0ABN6MXG6</accession>
<dbReference type="InterPro" id="IPR008972">
    <property type="entry name" value="Cupredoxin"/>
</dbReference>
<reference evidence="23" key="1">
    <citation type="journal article" date="2022" name="Int. J. Syst. Evol. Microbiol.">
        <title>Anaeromyxobacter oryzae sp. nov., Anaeromyxobacter diazotrophicus sp. nov. and Anaeromyxobacter paludicola sp. nov., isolated from paddy soils.</title>
        <authorList>
            <person name="Itoh H."/>
            <person name="Xu Z."/>
            <person name="Mise K."/>
            <person name="Masuda Y."/>
            <person name="Ushijima N."/>
            <person name="Hayakawa C."/>
            <person name="Shiratori Y."/>
            <person name="Senoo K."/>
        </authorList>
    </citation>
    <scope>NUCLEOTIDE SEQUENCE [LARGE SCALE GENOMIC DNA]</scope>
    <source>
        <strain evidence="23">Red232</strain>
    </source>
</reference>
<feature type="domain" description="Cytochrome c" evidence="21">
    <location>
        <begin position="235"/>
        <end position="330"/>
    </location>
</feature>
<dbReference type="PROSITE" id="PS50857">
    <property type="entry name" value="COX2_CUA"/>
    <property type="match status" value="1"/>
</dbReference>
<evidence type="ECO:0000256" key="2">
    <source>
        <dbReference type="ARBA" id="ARBA00007866"/>
    </source>
</evidence>
<evidence type="ECO:0000256" key="3">
    <source>
        <dbReference type="ARBA" id="ARBA00012949"/>
    </source>
</evidence>
<dbReference type="InterPro" id="IPR002429">
    <property type="entry name" value="CcO_II-like_C"/>
</dbReference>
<evidence type="ECO:0000256" key="11">
    <source>
        <dbReference type="ARBA" id="ARBA00022989"/>
    </source>
</evidence>
<keyword evidence="8 17" id="KW-0479">Metal-binding</keyword>
<dbReference type="RefSeq" id="WP_248352863.1">
    <property type="nucleotide sequence ID" value="NZ_AP025591.1"/>
</dbReference>
<evidence type="ECO:0000256" key="12">
    <source>
        <dbReference type="ARBA" id="ARBA00023004"/>
    </source>
</evidence>
<evidence type="ECO:0000256" key="14">
    <source>
        <dbReference type="ARBA" id="ARBA00023136"/>
    </source>
</evidence>
<evidence type="ECO:0000256" key="18">
    <source>
        <dbReference type="SAM" id="MobiDB-lite"/>
    </source>
</evidence>
<keyword evidence="7 19" id="KW-0812">Transmembrane</keyword>